<dbReference type="Proteomes" id="UP000190042">
    <property type="component" value="Unassembled WGS sequence"/>
</dbReference>
<evidence type="ECO:0008006" key="4">
    <source>
        <dbReference type="Google" id="ProtNLM"/>
    </source>
</evidence>
<accession>A0A1T4YAM8</accession>
<keyword evidence="1" id="KW-0732">Signal</keyword>
<gene>
    <name evidence="2" type="ORF">SAMN04244570_2193</name>
</gene>
<proteinExistence type="predicted"/>
<evidence type="ECO:0000256" key="1">
    <source>
        <dbReference type="SAM" id="SignalP"/>
    </source>
</evidence>
<sequence length="202" mass="22349">MKKWVGLMCLSCLLVLGACANTDTNQLTIPELTDREKQILGTTSNQAFVFDYTADQKYKDVSIWLEKYEKGKKTAEPVSQFSTSLPGKLTSGGIVFTVVHTADQQVLFFTNVGDTDGFSGIQTQDTMPNGENLAMLWGTNPQESLPLSEEMLLASIIHTSTTEGVGTSSLSVDFYEQKEGYLEELKAKEYDVVYLLKASFKK</sequence>
<dbReference type="PROSITE" id="PS51257">
    <property type="entry name" value="PROKAR_LIPOPROTEIN"/>
    <property type="match status" value="1"/>
</dbReference>
<evidence type="ECO:0000313" key="3">
    <source>
        <dbReference type="Proteomes" id="UP000190042"/>
    </source>
</evidence>
<dbReference type="EMBL" id="FUYJ01000003">
    <property type="protein sequence ID" value="SKA98829.1"/>
    <property type="molecule type" value="Genomic_DNA"/>
</dbReference>
<feature type="signal peptide" evidence="1">
    <location>
        <begin position="1"/>
        <end position="20"/>
    </location>
</feature>
<dbReference type="RefSeq" id="WP_009766585.1">
    <property type="nucleotide sequence ID" value="NZ_FUYJ01000003.1"/>
</dbReference>
<organism evidence="2 3">
    <name type="scientific">Sporosarcina newyorkensis</name>
    <dbReference type="NCBI Taxonomy" id="759851"/>
    <lineage>
        <taxon>Bacteria</taxon>
        <taxon>Bacillati</taxon>
        <taxon>Bacillota</taxon>
        <taxon>Bacilli</taxon>
        <taxon>Bacillales</taxon>
        <taxon>Caryophanaceae</taxon>
        <taxon>Sporosarcina</taxon>
    </lineage>
</organism>
<name>A0A1T4YAM8_9BACL</name>
<feature type="chain" id="PRO_5010585231" description="Lipoprotein" evidence="1">
    <location>
        <begin position="21"/>
        <end position="202"/>
    </location>
</feature>
<protein>
    <recommendedName>
        <fullName evidence="4">Lipoprotein</fullName>
    </recommendedName>
</protein>
<evidence type="ECO:0000313" key="2">
    <source>
        <dbReference type="EMBL" id="SKA98829.1"/>
    </source>
</evidence>
<reference evidence="3" key="1">
    <citation type="submission" date="2017-02" db="EMBL/GenBank/DDBJ databases">
        <authorList>
            <person name="Varghese N."/>
            <person name="Submissions S."/>
        </authorList>
    </citation>
    <scope>NUCLEOTIDE SEQUENCE [LARGE SCALE GENOMIC DNA]</scope>
    <source>
        <strain evidence="3">DSM 23966</strain>
    </source>
</reference>
<keyword evidence="3" id="KW-1185">Reference proteome</keyword>
<dbReference type="AlphaFoldDB" id="A0A1T4YAM8"/>